<dbReference type="Gene3D" id="2.60.40.10">
    <property type="entry name" value="Immunoglobulins"/>
    <property type="match status" value="2"/>
</dbReference>
<name>A0A8P4G7Z7_DICLA</name>
<dbReference type="GeneTree" id="ENSGT01110000267173"/>
<dbReference type="AlphaFoldDB" id="A0A8P4G7Z7"/>
<dbReference type="InterPro" id="IPR003598">
    <property type="entry name" value="Ig_sub2"/>
</dbReference>
<feature type="domain" description="Ig-like" evidence="1">
    <location>
        <begin position="122"/>
        <end position="179"/>
    </location>
</feature>
<dbReference type="InterPro" id="IPR036179">
    <property type="entry name" value="Ig-like_dom_sf"/>
</dbReference>
<sequence length="208" mass="23424">MHCSPLCQRCCFILSFKKVIPPTFTMKLEPSVLLKTGQPLKLSCKVQGTPVINITWFKNGSKIASDHRHTMSFDSSIATLELENCSVEDSGDYVCMGSSQAGQDQCSSSVTVKGWFRSFAYLQCLVSGSLPMAIQWYKDGKKIHTEEKHKCTFFENVAFLEISCLNTYNEAGTESCTVELEVKGWFFFTRLHLVSVSVKVKIKENIIY</sequence>
<dbReference type="Proteomes" id="UP000694389">
    <property type="component" value="Unassembled WGS sequence"/>
</dbReference>
<accession>A0A8P4G7Z7</accession>
<dbReference type="PANTHER" id="PTHR47633">
    <property type="entry name" value="IMMUNOGLOBULIN"/>
    <property type="match status" value="1"/>
</dbReference>
<dbReference type="PROSITE" id="PS50835">
    <property type="entry name" value="IG_LIKE"/>
    <property type="match status" value="2"/>
</dbReference>
<keyword evidence="3" id="KW-1185">Reference proteome</keyword>
<dbReference type="InterPro" id="IPR003599">
    <property type="entry name" value="Ig_sub"/>
</dbReference>
<dbReference type="SUPFAM" id="SSF48726">
    <property type="entry name" value="Immunoglobulin"/>
    <property type="match status" value="2"/>
</dbReference>
<dbReference type="InterPro" id="IPR007110">
    <property type="entry name" value="Ig-like_dom"/>
</dbReference>
<evidence type="ECO:0000313" key="3">
    <source>
        <dbReference type="Proteomes" id="UP000694389"/>
    </source>
</evidence>
<protein>
    <recommendedName>
        <fullName evidence="1">Ig-like domain-containing protein</fullName>
    </recommendedName>
</protein>
<dbReference type="SMART" id="SM00408">
    <property type="entry name" value="IGc2"/>
    <property type="match status" value="2"/>
</dbReference>
<feature type="domain" description="Ig-like" evidence="1">
    <location>
        <begin position="22"/>
        <end position="111"/>
    </location>
</feature>
<dbReference type="InterPro" id="IPR013098">
    <property type="entry name" value="Ig_I-set"/>
</dbReference>
<evidence type="ECO:0000313" key="2">
    <source>
        <dbReference type="Ensembl" id="ENSDLAP00005075635.1"/>
    </source>
</evidence>
<organism evidence="2 3">
    <name type="scientific">Dicentrarchus labrax</name>
    <name type="common">European seabass</name>
    <name type="synonym">Morone labrax</name>
    <dbReference type="NCBI Taxonomy" id="13489"/>
    <lineage>
        <taxon>Eukaryota</taxon>
        <taxon>Metazoa</taxon>
        <taxon>Chordata</taxon>
        <taxon>Craniata</taxon>
        <taxon>Vertebrata</taxon>
        <taxon>Euteleostomi</taxon>
        <taxon>Actinopterygii</taxon>
        <taxon>Neopterygii</taxon>
        <taxon>Teleostei</taxon>
        <taxon>Neoteleostei</taxon>
        <taxon>Acanthomorphata</taxon>
        <taxon>Eupercaria</taxon>
        <taxon>Moronidae</taxon>
        <taxon>Dicentrarchus</taxon>
    </lineage>
</organism>
<dbReference type="InterPro" id="IPR013783">
    <property type="entry name" value="Ig-like_fold"/>
</dbReference>
<reference evidence="2" key="2">
    <citation type="submission" date="2025-09" db="UniProtKB">
        <authorList>
            <consortium name="Ensembl"/>
        </authorList>
    </citation>
    <scope>IDENTIFICATION</scope>
</reference>
<dbReference type="CDD" id="cd00096">
    <property type="entry name" value="Ig"/>
    <property type="match status" value="1"/>
</dbReference>
<proteinExistence type="predicted"/>
<dbReference type="Ensembl" id="ENSDLAT00005070603.1">
    <property type="protein sequence ID" value="ENSDLAP00005075635.1"/>
    <property type="gene ID" value="ENSDLAG00005016316.2"/>
</dbReference>
<reference evidence="2" key="1">
    <citation type="submission" date="2025-08" db="UniProtKB">
        <authorList>
            <consortium name="Ensembl"/>
        </authorList>
    </citation>
    <scope>IDENTIFICATION</scope>
</reference>
<evidence type="ECO:0000259" key="1">
    <source>
        <dbReference type="PROSITE" id="PS50835"/>
    </source>
</evidence>
<dbReference type="SMART" id="SM00409">
    <property type="entry name" value="IG"/>
    <property type="match status" value="1"/>
</dbReference>
<dbReference type="Pfam" id="PF07679">
    <property type="entry name" value="I-set"/>
    <property type="match status" value="2"/>
</dbReference>